<dbReference type="SMART" id="SM00717">
    <property type="entry name" value="SANT"/>
    <property type="match status" value="2"/>
</dbReference>
<evidence type="ECO:0000256" key="6">
    <source>
        <dbReference type="ARBA" id="ARBA00023163"/>
    </source>
</evidence>
<proteinExistence type="evidence at transcript level"/>
<gene>
    <name evidence="11" type="primary">LrMYB15</name>
</gene>
<evidence type="ECO:0000256" key="8">
    <source>
        <dbReference type="SAM" id="MobiDB-lite"/>
    </source>
</evidence>
<reference evidence="11" key="1">
    <citation type="journal article" date="2016" name="Mol. Breed.">
        <title>A novel R2R3-MYB transcription factor regulates light-mediated floral and vegetative anthocyanin pigmentation patterns in Lilium regale.</title>
        <authorList>
            <person name="Yamagishi M."/>
        </authorList>
    </citation>
    <scope>NUCLEOTIDE SEQUENCE</scope>
</reference>
<feature type="domain" description="HTH myb-type" evidence="10">
    <location>
        <begin position="24"/>
        <end position="80"/>
    </location>
</feature>
<dbReference type="InterPro" id="IPR015495">
    <property type="entry name" value="Myb_TF_plants"/>
</dbReference>
<dbReference type="PANTHER" id="PTHR47999">
    <property type="entry name" value="TRANSCRIPTION FACTOR MYB8-RELATED-RELATED"/>
    <property type="match status" value="1"/>
</dbReference>
<keyword evidence="2" id="KW-0677">Repeat</keyword>
<comment type="subcellular location">
    <subcellularLocation>
        <location evidence="1">Nucleus</location>
    </subcellularLocation>
</comment>
<organism evidence="11">
    <name type="scientific">Lilium regale</name>
    <name type="common">Regal lily</name>
    <dbReference type="NCBI Taxonomy" id="82328"/>
    <lineage>
        <taxon>Eukaryota</taxon>
        <taxon>Viridiplantae</taxon>
        <taxon>Streptophyta</taxon>
        <taxon>Embryophyta</taxon>
        <taxon>Tracheophyta</taxon>
        <taxon>Spermatophyta</taxon>
        <taxon>Magnoliopsida</taxon>
        <taxon>Liliopsida</taxon>
        <taxon>Liliales</taxon>
        <taxon>Liliaceae</taxon>
        <taxon>Lilium</taxon>
    </lineage>
</organism>
<sequence length="243" mass="27972">MRKMPRTMSGKTSDSPTKSQLRTSVSVRKGAWTQAEDELLRSCIEKHGTVKWSNVPQLAGLNRCRKSCRLRWVNYLNPQIDRGTFDEDENDLIVRLHKLLGNRWSLIAGRLPGRTANDVKNHWNSRLSKKLISGIKNDGSRGRVAAPIRPQPRTIPVRMQKTGHVERKHGEIQPVSVVEEDHHTSRMENIIDDDENYNTKKTERQREADFSFFDNEGFREDEWLMQDGISAWQNLLSDLLTGG</sequence>
<keyword evidence="4" id="KW-0238">DNA-binding</keyword>
<feature type="domain" description="Myb-like" evidence="9">
    <location>
        <begin position="77"/>
        <end position="127"/>
    </location>
</feature>
<dbReference type="PROSITE" id="PS51294">
    <property type="entry name" value="HTH_MYB"/>
    <property type="match status" value="2"/>
</dbReference>
<evidence type="ECO:0000313" key="11">
    <source>
        <dbReference type="EMBL" id="BAU29929.1"/>
    </source>
</evidence>
<evidence type="ECO:0000256" key="2">
    <source>
        <dbReference type="ARBA" id="ARBA00022737"/>
    </source>
</evidence>
<dbReference type="Pfam" id="PF00249">
    <property type="entry name" value="Myb_DNA-binding"/>
    <property type="match status" value="2"/>
</dbReference>
<dbReference type="InterPro" id="IPR001005">
    <property type="entry name" value="SANT/Myb"/>
</dbReference>
<evidence type="ECO:0000256" key="3">
    <source>
        <dbReference type="ARBA" id="ARBA00023015"/>
    </source>
</evidence>
<keyword evidence="3" id="KW-0805">Transcription regulation</keyword>
<keyword evidence="7" id="KW-0539">Nucleus</keyword>
<dbReference type="SUPFAM" id="SSF46689">
    <property type="entry name" value="Homeodomain-like"/>
    <property type="match status" value="1"/>
</dbReference>
<dbReference type="FunFam" id="1.10.10.60:FF:000218">
    <property type="entry name" value="Myb transcription factor"/>
    <property type="match status" value="1"/>
</dbReference>
<dbReference type="InterPro" id="IPR009057">
    <property type="entry name" value="Homeodomain-like_sf"/>
</dbReference>
<dbReference type="PROSITE" id="PS50090">
    <property type="entry name" value="MYB_LIKE"/>
    <property type="match status" value="2"/>
</dbReference>
<evidence type="ECO:0000259" key="9">
    <source>
        <dbReference type="PROSITE" id="PS50090"/>
    </source>
</evidence>
<keyword evidence="5" id="KW-0010">Activator</keyword>
<evidence type="ECO:0000256" key="1">
    <source>
        <dbReference type="ARBA" id="ARBA00004123"/>
    </source>
</evidence>
<keyword evidence="6" id="KW-0804">Transcription</keyword>
<feature type="region of interest" description="Disordered" evidence="8">
    <location>
        <begin position="1"/>
        <end position="28"/>
    </location>
</feature>
<dbReference type="EMBL" id="LC021383">
    <property type="protein sequence ID" value="BAU29929.1"/>
    <property type="molecule type" value="mRNA"/>
</dbReference>
<dbReference type="AlphaFoldDB" id="A0A0U4WP07"/>
<feature type="domain" description="HTH myb-type" evidence="10">
    <location>
        <begin position="82"/>
        <end position="131"/>
    </location>
</feature>
<dbReference type="Gene3D" id="1.10.10.60">
    <property type="entry name" value="Homeodomain-like"/>
    <property type="match status" value="2"/>
</dbReference>
<evidence type="ECO:0000256" key="5">
    <source>
        <dbReference type="ARBA" id="ARBA00023159"/>
    </source>
</evidence>
<feature type="compositionally biased region" description="Polar residues" evidence="8">
    <location>
        <begin position="9"/>
        <end position="26"/>
    </location>
</feature>
<name>A0A0U4WP07_LILRE</name>
<evidence type="ECO:0000256" key="7">
    <source>
        <dbReference type="ARBA" id="ARBA00023242"/>
    </source>
</evidence>
<dbReference type="CDD" id="cd00167">
    <property type="entry name" value="SANT"/>
    <property type="match status" value="2"/>
</dbReference>
<dbReference type="GO" id="GO:0005634">
    <property type="term" value="C:nucleus"/>
    <property type="evidence" value="ECO:0007669"/>
    <property type="project" value="UniProtKB-SubCell"/>
</dbReference>
<accession>A0A0U4WP07</accession>
<feature type="domain" description="Myb-like" evidence="9">
    <location>
        <begin position="24"/>
        <end position="76"/>
    </location>
</feature>
<evidence type="ECO:0000259" key="10">
    <source>
        <dbReference type="PROSITE" id="PS51294"/>
    </source>
</evidence>
<protein>
    <submittedName>
        <fullName evidence="11">Transcription factor R2R3-MYB</fullName>
    </submittedName>
</protein>
<dbReference type="PANTHER" id="PTHR47999:SF24">
    <property type="entry name" value="TRANSCRIPTION FACTOR MYB90"/>
    <property type="match status" value="1"/>
</dbReference>
<dbReference type="InterPro" id="IPR017930">
    <property type="entry name" value="Myb_dom"/>
</dbReference>
<evidence type="ECO:0000256" key="4">
    <source>
        <dbReference type="ARBA" id="ARBA00023125"/>
    </source>
</evidence>
<dbReference type="GO" id="GO:0003677">
    <property type="term" value="F:DNA binding"/>
    <property type="evidence" value="ECO:0007669"/>
    <property type="project" value="UniProtKB-KW"/>
</dbReference>